<protein>
    <submittedName>
        <fullName evidence="1">DsrE family protein</fullName>
    </submittedName>
</protein>
<comment type="caution">
    <text evidence="1">The sequence shown here is derived from an EMBL/GenBank/DDBJ whole genome shotgun (WGS) entry which is preliminary data.</text>
</comment>
<accession>A0A094Q4N7</accession>
<sequence length="122" mass="12816">MSRTSNLVIKLTCGLESPERVSQAFSVASAALASGVNVSFWLTGDAAYFAIPGKAAAFELPHAAPLEDQLSALVSGARVVLCSQCAVRRNINDGDQIKGIVIEGAASFVEEITRESTQAIVY</sequence>
<dbReference type="AlphaFoldDB" id="A0A094Q4N7"/>
<proteinExistence type="predicted"/>
<reference evidence="1" key="1">
    <citation type="submission" date="2014-05" db="EMBL/GenBank/DDBJ databases">
        <title>Key roles for freshwater Actinobacteria revealed by deep metagenomic sequencing.</title>
        <authorList>
            <person name="Ghai R."/>
            <person name="Mizuno C.M."/>
            <person name="Picazo A."/>
            <person name="Camacho A."/>
            <person name="Rodriguez-Valera F."/>
        </authorList>
    </citation>
    <scope>NUCLEOTIDE SEQUENCE</scope>
</reference>
<dbReference type="EMBL" id="JNSK01000016">
    <property type="protein sequence ID" value="KGA19110.1"/>
    <property type="molecule type" value="Genomic_DNA"/>
</dbReference>
<dbReference type="InterPro" id="IPR003787">
    <property type="entry name" value="Sulphur_relay_DsrE/F-like"/>
</dbReference>
<dbReference type="Pfam" id="PF02635">
    <property type="entry name" value="DsrE"/>
    <property type="match status" value="1"/>
</dbReference>
<dbReference type="InterPro" id="IPR027396">
    <property type="entry name" value="DsrEFH-like"/>
</dbReference>
<dbReference type="Gene3D" id="3.40.1260.10">
    <property type="entry name" value="DsrEFH-like"/>
    <property type="match status" value="1"/>
</dbReference>
<name>A0A094Q4N7_9ZZZZ</name>
<evidence type="ECO:0000313" key="1">
    <source>
        <dbReference type="EMBL" id="KGA19110.1"/>
    </source>
</evidence>
<gene>
    <name evidence="1" type="ORF">GM50_6680</name>
</gene>
<organism evidence="1">
    <name type="scientific">freshwater metagenome</name>
    <dbReference type="NCBI Taxonomy" id="449393"/>
    <lineage>
        <taxon>unclassified sequences</taxon>
        <taxon>metagenomes</taxon>
        <taxon>ecological metagenomes</taxon>
    </lineage>
</organism>
<dbReference type="SUPFAM" id="SSF75169">
    <property type="entry name" value="DsrEFH-like"/>
    <property type="match status" value="1"/>
</dbReference>